<dbReference type="InterPro" id="IPR058043">
    <property type="entry name" value="Chimallin"/>
</dbReference>
<feature type="compositionally biased region" description="Low complexity" evidence="1">
    <location>
        <begin position="29"/>
        <end position="41"/>
    </location>
</feature>
<protein>
    <submittedName>
        <fullName evidence="2">Uncharacterized protein</fullName>
    </submittedName>
</protein>
<accession>A0A1L7N239</accession>
<dbReference type="Pfam" id="PF25677">
    <property type="entry name" value="Chimallin_Phikzvirus"/>
    <property type="match status" value="2"/>
</dbReference>
<feature type="region of interest" description="Disordered" evidence="1">
    <location>
        <begin position="1"/>
        <end position="70"/>
    </location>
</feature>
<dbReference type="Proteomes" id="UP000222950">
    <property type="component" value="Segment"/>
</dbReference>
<proteinExistence type="predicted"/>
<organism evidence="2 3">
    <name type="scientific">Ralstonia phage RP31</name>
    <dbReference type="NCBI Taxonomy" id="1923890"/>
    <lineage>
        <taxon>Viruses</taxon>
        <taxon>Duplodnaviria</taxon>
        <taxon>Heunggongvirae</taxon>
        <taxon>Uroviricota</taxon>
        <taxon>Caudoviricetes</taxon>
        <taxon>Chimalliviridae</taxon>
        <taxon>Ripduovirus</taxon>
        <taxon>Ripduovirus RP12</taxon>
    </lineage>
</organism>
<sequence>MAIEVDEGNGNNNGKKAGDTSAAEKPQHKQQPQPKPAAATQDSGAQGAASQETQQTIKPQTTKQTQQGTRSMISARTNYGMSRAATSQAMRAIVEVIDKIAEGEVEQPVKFSFIGLDGEKEGLLISAVVVAAALKNPGSDEKYVAHHTLLLAQTARGATAVEQQFGQGIKYERLIVAADAYDATLRARVEEAVKNQFPGFTLIDADATAVPADLDLRSEEAVRNVIANATTASSTLLASVIAQDGWVIDESVANLTFLNEIKASHAHFTDLTGQPVRSDVVVEMSVLTGRQQNQQQQGGEFQYNTSQAKELVTQTFGYIDLISTPSMASNSFGFGGMTAGLASKAEELKIYSPRLVITNLDTPDEACELPVVIQGLGTLQALVNDSKWIAALVQQHRNGAAHQEGGLNIRDLSAIGLEAPQQMPLGYVGGELPKPARLPLNNANVSDAMLGAAIQTYVHDDLLISMDVPECGASSWITSPFAAAARGDQNAIRDIFEAADLLTGGKFTPIYKAANKGLMPNPVYNDNMYVNLGFYLTPAGKRDIRDIDYLACLNATGDAELETINDWANLQANAEVDPMFRLTETRRIQQRLFESLTITGRAVRITFNPAFIYAVAAAVAEAGLVYETKIGMAAPAATARMVPAYMRNLPQNLGNAGAFVAGGMRRQGSTGFATSSFGRYARGQGTGTGAGNY</sequence>
<evidence type="ECO:0000313" key="3">
    <source>
        <dbReference type="Proteomes" id="UP000222950"/>
    </source>
</evidence>
<feature type="compositionally biased region" description="Low complexity" evidence="1">
    <location>
        <begin position="51"/>
        <end position="69"/>
    </location>
</feature>
<reference evidence="2 3" key="1">
    <citation type="submission" date="2016-12" db="EMBL/GenBank/DDBJ databases">
        <title>Characterization of two jumbo phages RP12 and RP31 infecting the phytopathogen Ralstonia solanacearum.</title>
        <authorList>
            <person name="Kawasaki T."/>
            <person name="Yoshikawa G."/>
            <person name="Ogata H."/>
            <person name="Yamada T."/>
        </authorList>
    </citation>
    <scope>NUCLEOTIDE SEQUENCE [LARGE SCALE GENOMIC DNA]</scope>
    <source>
        <strain evidence="2 3">RP31</strain>
    </source>
</reference>
<dbReference type="EMBL" id="AP017925">
    <property type="protein sequence ID" value="BAW19549.1"/>
    <property type="molecule type" value="Genomic_DNA"/>
</dbReference>
<name>A0A1L7N239_9CAUD</name>
<evidence type="ECO:0000313" key="2">
    <source>
        <dbReference type="EMBL" id="BAW19549.1"/>
    </source>
</evidence>
<evidence type="ECO:0000256" key="1">
    <source>
        <dbReference type="SAM" id="MobiDB-lite"/>
    </source>
</evidence>